<dbReference type="AlphaFoldDB" id="C2KJB5"/>
<accession>C2KJB5</accession>
<gene>
    <name evidence="1" type="ORF">HMPREF0555_0731</name>
</gene>
<sequence>MSKEQTEKIVDFLNKNDQEVTQELIDYVKSIGQYGWRRD</sequence>
<evidence type="ECO:0000313" key="2">
    <source>
        <dbReference type="Proteomes" id="UP000004283"/>
    </source>
</evidence>
<dbReference type="EMBL" id="ACKV01000035">
    <property type="protein sequence ID" value="EEJ42652.1"/>
    <property type="molecule type" value="Genomic_DNA"/>
</dbReference>
<dbReference type="HOGENOM" id="CLU_3312174_0_0_9"/>
<comment type="caution">
    <text evidence="1">The sequence shown here is derived from an EMBL/GenBank/DDBJ whole genome shotgun (WGS) entry which is preliminary data.</text>
</comment>
<dbReference type="Proteomes" id="UP000004283">
    <property type="component" value="Unassembled WGS sequence"/>
</dbReference>
<evidence type="ECO:0000313" key="1">
    <source>
        <dbReference type="EMBL" id="EEJ42652.1"/>
    </source>
</evidence>
<organism evidence="1 2">
    <name type="scientific">Leuconostoc mesenteroides subsp. cremoris ATCC 19254</name>
    <dbReference type="NCBI Taxonomy" id="586220"/>
    <lineage>
        <taxon>Bacteria</taxon>
        <taxon>Bacillati</taxon>
        <taxon>Bacillota</taxon>
        <taxon>Bacilli</taxon>
        <taxon>Lactobacillales</taxon>
        <taxon>Lactobacillaceae</taxon>
        <taxon>Leuconostoc</taxon>
    </lineage>
</organism>
<proteinExistence type="predicted"/>
<protein>
    <submittedName>
        <fullName evidence="1">Uncharacterized protein</fullName>
    </submittedName>
</protein>
<reference evidence="1 2" key="1">
    <citation type="submission" date="2009-04" db="EMBL/GenBank/DDBJ databases">
        <authorList>
            <person name="Qin X."/>
            <person name="Bachman B."/>
            <person name="Battles P."/>
            <person name="Bell A."/>
            <person name="Bess C."/>
            <person name="Bickham C."/>
            <person name="Chaboub L."/>
            <person name="Chen D."/>
            <person name="Coyle M."/>
            <person name="Deiros D.R."/>
            <person name="Dinh H."/>
            <person name="Forbes L."/>
            <person name="Fowler G."/>
            <person name="Francisco L."/>
            <person name="Fu Q."/>
            <person name="Gubbala S."/>
            <person name="Hale W."/>
            <person name="Han Y."/>
            <person name="Hemphill L."/>
            <person name="Highlander S.K."/>
            <person name="Hirani K."/>
            <person name="Hogues M."/>
            <person name="Jackson L."/>
            <person name="Jakkamsetti A."/>
            <person name="Javaid M."/>
            <person name="Jiang H."/>
            <person name="Korchina V."/>
            <person name="Kovar C."/>
            <person name="Lara F."/>
            <person name="Lee S."/>
            <person name="Mata R."/>
            <person name="Mathew T."/>
            <person name="Moen C."/>
            <person name="Morales K."/>
            <person name="Munidasa M."/>
            <person name="Nazareth L."/>
            <person name="Ngo R."/>
            <person name="Nguyen L."/>
            <person name="Okwuonu G."/>
            <person name="Ongeri F."/>
            <person name="Patil S."/>
            <person name="Petrosino J."/>
            <person name="Pham C."/>
            <person name="Pham P."/>
            <person name="Pu L.-L."/>
            <person name="Puazo M."/>
            <person name="Raj R."/>
            <person name="Reid J."/>
            <person name="Rouhana J."/>
            <person name="Saada N."/>
            <person name="Shang Y."/>
            <person name="Simmons D."/>
            <person name="Thornton R."/>
            <person name="Warren J."/>
            <person name="Weissenberger G."/>
            <person name="Zhang J."/>
            <person name="Zhang L."/>
            <person name="Zhou C."/>
            <person name="Zhu D."/>
            <person name="Muzny D."/>
            <person name="Worley K."/>
            <person name="Gibbs R."/>
        </authorList>
    </citation>
    <scope>NUCLEOTIDE SEQUENCE [LARGE SCALE GENOMIC DNA]</scope>
    <source>
        <strain evidence="1 2">ATCC 19254</strain>
    </source>
</reference>
<name>C2KJB5_LEUMC</name>